<evidence type="ECO:0000313" key="2">
    <source>
        <dbReference type="EMBL" id="GBP49422.1"/>
    </source>
</evidence>
<proteinExistence type="predicted"/>
<feature type="compositionally biased region" description="Pro residues" evidence="1">
    <location>
        <begin position="26"/>
        <end position="35"/>
    </location>
</feature>
<comment type="caution">
    <text evidence="2">The sequence shown here is derived from an EMBL/GenBank/DDBJ whole genome shotgun (WGS) entry which is preliminary data.</text>
</comment>
<gene>
    <name evidence="2" type="ORF">EVAR_38190_1</name>
</gene>
<name>A0A4C1WFZ9_EUMVA</name>
<organism evidence="2 3">
    <name type="scientific">Eumeta variegata</name>
    <name type="common">Bagworm moth</name>
    <name type="synonym">Eumeta japonica</name>
    <dbReference type="NCBI Taxonomy" id="151549"/>
    <lineage>
        <taxon>Eukaryota</taxon>
        <taxon>Metazoa</taxon>
        <taxon>Ecdysozoa</taxon>
        <taxon>Arthropoda</taxon>
        <taxon>Hexapoda</taxon>
        <taxon>Insecta</taxon>
        <taxon>Pterygota</taxon>
        <taxon>Neoptera</taxon>
        <taxon>Endopterygota</taxon>
        <taxon>Lepidoptera</taxon>
        <taxon>Glossata</taxon>
        <taxon>Ditrysia</taxon>
        <taxon>Tineoidea</taxon>
        <taxon>Psychidae</taxon>
        <taxon>Oiketicinae</taxon>
        <taxon>Eumeta</taxon>
    </lineage>
</organism>
<feature type="region of interest" description="Disordered" evidence="1">
    <location>
        <begin position="113"/>
        <end position="135"/>
    </location>
</feature>
<evidence type="ECO:0000256" key="1">
    <source>
        <dbReference type="SAM" id="MobiDB-lite"/>
    </source>
</evidence>
<dbReference type="Proteomes" id="UP000299102">
    <property type="component" value="Unassembled WGS sequence"/>
</dbReference>
<feature type="region of interest" description="Disordered" evidence="1">
    <location>
        <begin position="21"/>
        <end position="78"/>
    </location>
</feature>
<dbReference type="EMBL" id="BGZK01000544">
    <property type="protein sequence ID" value="GBP49422.1"/>
    <property type="molecule type" value="Genomic_DNA"/>
</dbReference>
<protein>
    <submittedName>
        <fullName evidence="2">Uncharacterized protein</fullName>
    </submittedName>
</protein>
<sequence>MRRVQLRAASLHIEIKVRNINVNRNQPPPAPTPRPPQKEGVGLKGGTSPRPRNRHFLHNDRTAGSSEAPRGRRPPDFKLQVADSFPTYFSAGELEMRYISRYVDLSLAERKPRENIQSDKSPNNPKKKCSSPHSALRAFKKQANSHKSLTYNETNVNVKTPLLR</sequence>
<keyword evidence="3" id="KW-1185">Reference proteome</keyword>
<dbReference type="AlphaFoldDB" id="A0A4C1WFZ9"/>
<accession>A0A4C1WFZ9</accession>
<evidence type="ECO:0000313" key="3">
    <source>
        <dbReference type="Proteomes" id="UP000299102"/>
    </source>
</evidence>
<reference evidence="2 3" key="1">
    <citation type="journal article" date="2019" name="Commun. Biol.">
        <title>The bagworm genome reveals a unique fibroin gene that provides high tensile strength.</title>
        <authorList>
            <person name="Kono N."/>
            <person name="Nakamura H."/>
            <person name="Ohtoshi R."/>
            <person name="Tomita M."/>
            <person name="Numata K."/>
            <person name="Arakawa K."/>
        </authorList>
    </citation>
    <scope>NUCLEOTIDE SEQUENCE [LARGE SCALE GENOMIC DNA]</scope>
</reference>